<dbReference type="Proteomes" id="UP000229757">
    <property type="component" value="Chromosome"/>
</dbReference>
<sequence>MKKYVPDISQHAALCAANYVRLERLLRDLSDAHYQFSWQDNGGHQIDVDIHVTERFKYTTTLQLVKQAHAIPAPMDRVELTVRMYSDARLAEVVGISQGQQLAGVYRYPNEQMYQIDEKQQVNRYLAEWLGHLLTHGTVRELWVPK</sequence>
<reference evidence="1 2" key="1">
    <citation type="journal article" date="2017" name="Environ. Microbiol.">
        <title>Genomic and physiological analyses of 'Reinekea forsetii' reveal a versatile opportunistic lifestyle during spring algae blooms.</title>
        <authorList>
            <person name="Avci B."/>
            <person name="Hahnke R.L."/>
            <person name="Chafee M."/>
            <person name="Fischer T."/>
            <person name="Gruber-Vodicka H."/>
            <person name="Tegetmeyer H.E."/>
            <person name="Harder J."/>
            <person name="Fuchs B.M."/>
            <person name="Amann R.I."/>
            <person name="Teeling H."/>
        </authorList>
    </citation>
    <scope>NUCLEOTIDE SEQUENCE [LARGE SCALE GENOMIC DNA]</scope>
    <source>
        <strain evidence="1 2">Hel1_31_D35</strain>
    </source>
</reference>
<gene>
    <name evidence="1" type="ORF">REIFOR_00302</name>
</gene>
<evidence type="ECO:0008006" key="3">
    <source>
        <dbReference type="Google" id="ProtNLM"/>
    </source>
</evidence>
<dbReference type="PANTHER" id="PTHR38774:SF1">
    <property type="entry name" value="CYTOPLASMIC PROTEIN"/>
    <property type="match status" value="1"/>
</dbReference>
<dbReference type="KEGG" id="rfo:REIFOR_00302"/>
<dbReference type="InterPro" id="IPR009659">
    <property type="entry name" value="DUF1249"/>
</dbReference>
<dbReference type="Pfam" id="PF06853">
    <property type="entry name" value="DUF1249"/>
    <property type="match status" value="1"/>
</dbReference>
<protein>
    <recommendedName>
        <fullName evidence="3">Cytoplasmic protein</fullName>
    </recommendedName>
</protein>
<dbReference type="OrthoDB" id="9793663at2"/>
<dbReference type="PANTHER" id="PTHR38774">
    <property type="entry name" value="CYTOPLASMIC PROTEIN-RELATED"/>
    <property type="match status" value="1"/>
</dbReference>
<evidence type="ECO:0000313" key="1">
    <source>
        <dbReference type="EMBL" id="ATX75479.1"/>
    </source>
</evidence>
<organism evidence="1 2">
    <name type="scientific">Reinekea forsetii</name>
    <dbReference type="NCBI Taxonomy" id="1336806"/>
    <lineage>
        <taxon>Bacteria</taxon>
        <taxon>Pseudomonadati</taxon>
        <taxon>Pseudomonadota</taxon>
        <taxon>Gammaproteobacteria</taxon>
        <taxon>Oceanospirillales</taxon>
        <taxon>Saccharospirillaceae</taxon>
        <taxon>Reinekea</taxon>
    </lineage>
</organism>
<proteinExistence type="predicted"/>
<keyword evidence="2" id="KW-1185">Reference proteome</keyword>
<dbReference type="RefSeq" id="WP_100255880.1">
    <property type="nucleotide sequence ID" value="NZ_CP011797.1"/>
</dbReference>
<name>A0A2K8KMW6_9GAMM</name>
<evidence type="ECO:0000313" key="2">
    <source>
        <dbReference type="Proteomes" id="UP000229757"/>
    </source>
</evidence>
<dbReference type="EMBL" id="CP011797">
    <property type="protein sequence ID" value="ATX75479.1"/>
    <property type="molecule type" value="Genomic_DNA"/>
</dbReference>
<accession>A0A2K8KMW6</accession>
<dbReference type="AlphaFoldDB" id="A0A2K8KMW6"/>